<protein>
    <recommendedName>
        <fullName evidence="1">Reverse transcriptase Ty1/copia-type domain-containing protein</fullName>
    </recommendedName>
</protein>
<dbReference type="CDD" id="cd09272">
    <property type="entry name" value="RNase_HI_RT_Ty1"/>
    <property type="match status" value="1"/>
</dbReference>
<dbReference type="SUPFAM" id="SSF56672">
    <property type="entry name" value="DNA/RNA polymerases"/>
    <property type="match status" value="1"/>
</dbReference>
<dbReference type="PANTHER" id="PTHR11439:SF483">
    <property type="entry name" value="PEPTIDE SYNTHASE GLIP-LIKE, PUTATIVE (AFU_ORTHOLOGUE AFUA_3G12920)-RELATED"/>
    <property type="match status" value="1"/>
</dbReference>
<sequence>MVMALAAKHDWEVEQMDVDTAFLNGELQEEIYMKQPPGFVVEGLEDKVCRLRKAIYGLKQASRAWYTKFDACLQRLGFIESSADENVYIRKGTHSILIVLLYVDDMLIVGNNMHLITQLKGQLGNLFKMKDLGAVQSFLAIKVDIDMGRRTIRLSQSSYVQTLLERIQMSNCKPCSLPIDPNLKLFKEDGDSVLTSESKVPYRKFMSCLLYLMACTRPDICYAIITLSQFNDRFQEEHWSLLKRVVRYLQGTKDKGLVYSSDGKYAELTAVVDAAFGNNVNNRSTTGCCFYMYGGAISWMTKKQGLVTISIAKAEYVALSVGVRKLVKYARLLEDLFGGKVSGVQVLLDSQSAMKIAGRPNFRSKTVHIPVHYHFVREKVDAGFVVLQYVASADLVADIFTKALPFDSFSRHCTGLGLVTSST</sequence>
<dbReference type="AlphaFoldDB" id="A0ABD1YZ10"/>
<proteinExistence type="predicted"/>
<evidence type="ECO:0000259" key="1">
    <source>
        <dbReference type="Pfam" id="PF07727"/>
    </source>
</evidence>
<evidence type="ECO:0000313" key="2">
    <source>
        <dbReference type="EMBL" id="KAL2635925.1"/>
    </source>
</evidence>
<gene>
    <name evidence="2" type="ORF">R1flu_007404</name>
</gene>
<keyword evidence="3" id="KW-1185">Reference proteome</keyword>
<name>A0ABD1YZ10_9MARC</name>
<evidence type="ECO:0000313" key="3">
    <source>
        <dbReference type="Proteomes" id="UP001605036"/>
    </source>
</evidence>
<comment type="caution">
    <text evidence="2">The sequence shown here is derived from an EMBL/GenBank/DDBJ whole genome shotgun (WGS) entry which is preliminary data.</text>
</comment>
<accession>A0ABD1YZ10</accession>
<dbReference type="EMBL" id="JBHFFA010000003">
    <property type="protein sequence ID" value="KAL2635925.1"/>
    <property type="molecule type" value="Genomic_DNA"/>
</dbReference>
<dbReference type="InterPro" id="IPR013103">
    <property type="entry name" value="RVT_2"/>
</dbReference>
<dbReference type="Pfam" id="PF07727">
    <property type="entry name" value="RVT_2"/>
    <property type="match status" value="1"/>
</dbReference>
<dbReference type="InterPro" id="IPR043502">
    <property type="entry name" value="DNA/RNA_pol_sf"/>
</dbReference>
<organism evidence="2 3">
    <name type="scientific">Riccia fluitans</name>
    <dbReference type="NCBI Taxonomy" id="41844"/>
    <lineage>
        <taxon>Eukaryota</taxon>
        <taxon>Viridiplantae</taxon>
        <taxon>Streptophyta</taxon>
        <taxon>Embryophyta</taxon>
        <taxon>Marchantiophyta</taxon>
        <taxon>Marchantiopsida</taxon>
        <taxon>Marchantiidae</taxon>
        <taxon>Marchantiales</taxon>
        <taxon>Ricciaceae</taxon>
        <taxon>Riccia</taxon>
    </lineage>
</organism>
<reference evidence="2 3" key="1">
    <citation type="submission" date="2024-09" db="EMBL/GenBank/DDBJ databases">
        <title>Chromosome-scale assembly of Riccia fluitans.</title>
        <authorList>
            <person name="Paukszto L."/>
            <person name="Sawicki J."/>
            <person name="Karawczyk K."/>
            <person name="Piernik-Szablinska J."/>
            <person name="Szczecinska M."/>
            <person name="Mazdziarz M."/>
        </authorList>
    </citation>
    <scope>NUCLEOTIDE SEQUENCE [LARGE SCALE GENOMIC DNA]</scope>
    <source>
        <strain evidence="2">Rf_01</strain>
        <tissue evidence="2">Aerial parts of the thallus</tissue>
    </source>
</reference>
<dbReference type="PANTHER" id="PTHR11439">
    <property type="entry name" value="GAG-POL-RELATED RETROTRANSPOSON"/>
    <property type="match status" value="1"/>
</dbReference>
<feature type="domain" description="Reverse transcriptase Ty1/copia-type" evidence="1">
    <location>
        <begin position="2"/>
        <end position="179"/>
    </location>
</feature>
<dbReference type="Proteomes" id="UP001605036">
    <property type="component" value="Unassembled WGS sequence"/>
</dbReference>